<dbReference type="Proteomes" id="UP000613582">
    <property type="component" value="Unassembled WGS sequence"/>
</dbReference>
<protein>
    <submittedName>
        <fullName evidence="1">Uncharacterized protein</fullName>
    </submittedName>
</protein>
<reference evidence="1" key="2">
    <citation type="submission" date="2020-09" db="EMBL/GenBank/DDBJ databases">
        <authorList>
            <person name="Sun Q."/>
            <person name="Zhou Y."/>
        </authorList>
    </citation>
    <scope>NUCLEOTIDE SEQUENCE</scope>
    <source>
        <strain evidence="1">CGMCC 1.12921</strain>
    </source>
</reference>
<sequence>MEMVNSSVYGGMMSTTFDHISADELPEEWRKVLQLAPGETVKVTIEREEETKKFDLEAFRKGIEELRKLPVLDDRTADEIIGYNEHGYIE</sequence>
<comment type="caution">
    <text evidence="1">The sequence shown here is derived from an EMBL/GenBank/DDBJ whole genome shotgun (WGS) entry which is preliminary data.</text>
</comment>
<accession>A0A8J2Y398</accession>
<evidence type="ECO:0000313" key="2">
    <source>
        <dbReference type="Proteomes" id="UP000613582"/>
    </source>
</evidence>
<reference evidence="1" key="1">
    <citation type="journal article" date="2014" name="Int. J. Syst. Evol. Microbiol.">
        <title>Complete genome sequence of Corynebacterium casei LMG S-19264T (=DSM 44701T), isolated from a smear-ripened cheese.</title>
        <authorList>
            <consortium name="US DOE Joint Genome Institute (JGI-PGF)"/>
            <person name="Walter F."/>
            <person name="Albersmeier A."/>
            <person name="Kalinowski J."/>
            <person name="Ruckert C."/>
        </authorList>
    </citation>
    <scope>NUCLEOTIDE SEQUENCE</scope>
    <source>
        <strain evidence="1">CGMCC 1.12921</strain>
    </source>
</reference>
<name>A0A8J2Y398_9PROT</name>
<dbReference type="EMBL" id="BMGH01000001">
    <property type="protein sequence ID" value="GGD01096.1"/>
    <property type="molecule type" value="Genomic_DNA"/>
</dbReference>
<dbReference type="AlphaFoldDB" id="A0A8J2Y398"/>
<evidence type="ECO:0000313" key="1">
    <source>
        <dbReference type="EMBL" id="GGD01096.1"/>
    </source>
</evidence>
<gene>
    <name evidence="1" type="ORF">GCM10011342_07610</name>
</gene>
<dbReference type="RefSeq" id="WP_188159956.1">
    <property type="nucleotide sequence ID" value="NZ_BMGH01000001.1"/>
</dbReference>
<proteinExistence type="predicted"/>
<keyword evidence="2" id="KW-1185">Reference proteome</keyword>
<organism evidence="1 2">
    <name type="scientific">Aquisalinus flavus</name>
    <dbReference type="NCBI Taxonomy" id="1526572"/>
    <lineage>
        <taxon>Bacteria</taxon>
        <taxon>Pseudomonadati</taxon>
        <taxon>Pseudomonadota</taxon>
        <taxon>Alphaproteobacteria</taxon>
        <taxon>Parvularculales</taxon>
        <taxon>Parvularculaceae</taxon>
        <taxon>Aquisalinus</taxon>
    </lineage>
</organism>